<sequence>MVKDSNGQVLNFKICLNKHIPTIFATKALACAQATQFRMDLGIEKVVIEGDLL</sequence>
<dbReference type="EMBL" id="JABEZZ010000003">
    <property type="protein sequence ID" value="MBA0582472.1"/>
    <property type="molecule type" value="Genomic_DNA"/>
</dbReference>
<organism evidence="1 2">
    <name type="scientific">Gossypium raimondii</name>
    <name type="common">Peruvian cotton</name>
    <name type="synonym">Gossypium klotzschianum subsp. raimondii</name>
    <dbReference type="NCBI Taxonomy" id="29730"/>
    <lineage>
        <taxon>Eukaryota</taxon>
        <taxon>Viridiplantae</taxon>
        <taxon>Streptophyta</taxon>
        <taxon>Embryophyta</taxon>
        <taxon>Tracheophyta</taxon>
        <taxon>Spermatophyta</taxon>
        <taxon>Magnoliopsida</taxon>
        <taxon>eudicotyledons</taxon>
        <taxon>Gunneridae</taxon>
        <taxon>Pentapetalae</taxon>
        <taxon>rosids</taxon>
        <taxon>malvids</taxon>
        <taxon>Malvales</taxon>
        <taxon>Malvaceae</taxon>
        <taxon>Malvoideae</taxon>
        <taxon>Gossypium</taxon>
    </lineage>
</organism>
<name>A0A7J8P0F5_GOSRA</name>
<proteinExistence type="predicted"/>
<evidence type="ECO:0000313" key="2">
    <source>
        <dbReference type="Proteomes" id="UP000593578"/>
    </source>
</evidence>
<reference evidence="1 2" key="1">
    <citation type="journal article" date="2019" name="Genome Biol. Evol.">
        <title>Insights into the evolution of the New World diploid cottons (Gossypium, subgenus Houzingenia) based on genome sequencing.</title>
        <authorList>
            <person name="Grover C.E."/>
            <person name="Arick M.A. 2nd"/>
            <person name="Thrash A."/>
            <person name="Conover J.L."/>
            <person name="Sanders W.S."/>
            <person name="Peterson D.G."/>
            <person name="Frelichowski J.E."/>
            <person name="Scheffler J.A."/>
            <person name="Scheffler B.E."/>
            <person name="Wendel J.F."/>
        </authorList>
    </citation>
    <scope>NUCLEOTIDE SEQUENCE [LARGE SCALE GENOMIC DNA]</scope>
    <source>
        <strain evidence="1">8</strain>
        <tissue evidence="1">Leaf</tissue>
    </source>
</reference>
<comment type="caution">
    <text evidence="1">The sequence shown here is derived from an EMBL/GenBank/DDBJ whole genome shotgun (WGS) entry which is preliminary data.</text>
</comment>
<feature type="non-terminal residue" evidence="1">
    <location>
        <position position="53"/>
    </location>
</feature>
<dbReference type="Proteomes" id="UP000593578">
    <property type="component" value="Unassembled WGS sequence"/>
</dbReference>
<gene>
    <name evidence="1" type="ORF">Gorai_024618</name>
</gene>
<evidence type="ECO:0008006" key="3">
    <source>
        <dbReference type="Google" id="ProtNLM"/>
    </source>
</evidence>
<dbReference type="AlphaFoldDB" id="A0A7J8P0F5"/>
<accession>A0A7J8P0F5</accession>
<protein>
    <recommendedName>
        <fullName evidence="3">RNase H type-1 domain-containing protein</fullName>
    </recommendedName>
</protein>
<evidence type="ECO:0000313" key="1">
    <source>
        <dbReference type="EMBL" id="MBA0582472.1"/>
    </source>
</evidence>